<dbReference type="AlphaFoldDB" id="A0A9Q0H5X3"/>
<evidence type="ECO:0000313" key="3">
    <source>
        <dbReference type="Proteomes" id="UP001141806"/>
    </source>
</evidence>
<sequence length="156" mass="17231">MKLQNEVLSDEELEAMPHPRRKTAARAAEAVDVRRRQGGPVKMEMEDPSTASGGSVMGPSRAPAIMESLRAQMRRYWWRFEGLVRIIATMQSSREPTVVPPVCPICHFYSVECSPEKAEVQRATLVRVGILPADDSDGVASSFPAPIQSLPPPDFQ</sequence>
<accession>A0A9Q0H5X3</accession>
<evidence type="ECO:0000256" key="1">
    <source>
        <dbReference type="SAM" id="MobiDB-lite"/>
    </source>
</evidence>
<dbReference type="EMBL" id="JAMYWD010000009">
    <property type="protein sequence ID" value="KAJ4960457.1"/>
    <property type="molecule type" value="Genomic_DNA"/>
</dbReference>
<gene>
    <name evidence="2" type="ORF">NE237_020367</name>
</gene>
<organism evidence="2 3">
    <name type="scientific">Protea cynaroides</name>
    <dbReference type="NCBI Taxonomy" id="273540"/>
    <lineage>
        <taxon>Eukaryota</taxon>
        <taxon>Viridiplantae</taxon>
        <taxon>Streptophyta</taxon>
        <taxon>Embryophyta</taxon>
        <taxon>Tracheophyta</taxon>
        <taxon>Spermatophyta</taxon>
        <taxon>Magnoliopsida</taxon>
        <taxon>Proteales</taxon>
        <taxon>Proteaceae</taxon>
        <taxon>Protea</taxon>
    </lineage>
</organism>
<keyword evidence="3" id="KW-1185">Reference proteome</keyword>
<protein>
    <submittedName>
        <fullName evidence="2">Uncharacterized protein</fullName>
    </submittedName>
</protein>
<dbReference type="Proteomes" id="UP001141806">
    <property type="component" value="Unassembled WGS sequence"/>
</dbReference>
<reference evidence="2" key="1">
    <citation type="journal article" date="2023" name="Plant J.">
        <title>The genome of the king protea, Protea cynaroides.</title>
        <authorList>
            <person name="Chang J."/>
            <person name="Duong T.A."/>
            <person name="Schoeman C."/>
            <person name="Ma X."/>
            <person name="Roodt D."/>
            <person name="Barker N."/>
            <person name="Li Z."/>
            <person name="Van de Peer Y."/>
            <person name="Mizrachi E."/>
        </authorList>
    </citation>
    <scope>NUCLEOTIDE SEQUENCE</scope>
    <source>
        <tissue evidence="2">Young leaves</tissue>
    </source>
</reference>
<proteinExistence type="predicted"/>
<evidence type="ECO:0000313" key="2">
    <source>
        <dbReference type="EMBL" id="KAJ4960457.1"/>
    </source>
</evidence>
<feature type="region of interest" description="Disordered" evidence="1">
    <location>
        <begin position="1"/>
        <end position="60"/>
    </location>
</feature>
<comment type="caution">
    <text evidence="2">The sequence shown here is derived from an EMBL/GenBank/DDBJ whole genome shotgun (WGS) entry which is preliminary data.</text>
</comment>
<name>A0A9Q0H5X3_9MAGN</name>